<dbReference type="Proteomes" id="UP001157006">
    <property type="component" value="Chromosome 1L"/>
</dbReference>
<name>A0AAV0YVY3_VICFA</name>
<gene>
    <name evidence="2" type="ORF">VFH_I434600</name>
</gene>
<evidence type="ECO:0000256" key="1">
    <source>
        <dbReference type="SAM" id="Phobius"/>
    </source>
</evidence>
<keyword evidence="3" id="KW-1185">Reference proteome</keyword>
<keyword evidence="1" id="KW-0472">Membrane</keyword>
<evidence type="ECO:0000313" key="2">
    <source>
        <dbReference type="EMBL" id="CAI8590290.1"/>
    </source>
</evidence>
<reference evidence="2 3" key="1">
    <citation type="submission" date="2023-01" db="EMBL/GenBank/DDBJ databases">
        <authorList>
            <person name="Kreplak J."/>
        </authorList>
    </citation>
    <scope>NUCLEOTIDE SEQUENCE [LARGE SCALE GENOMIC DNA]</scope>
</reference>
<dbReference type="EMBL" id="OX451736">
    <property type="protein sequence ID" value="CAI8590290.1"/>
    <property type="molecule type" value="Genomic_DNA"/>
</dbReference>
<dbReference type="AlphaFoldDB" id="A0AAV0YVY3"/>
<sequence length="337" mass="38347">MKNPETILERLSITMGELRARYPTKEDWLMSIPPVSSNSHIKPTSVNRFFTSNIRTRGMAFYEAYAAAKESNDEKELCTNVASMLCDVHDGFRSSVEEALHGIGVIPTVVWLPADKDVADGLVWPLILIIFGCCIIMLLKKLTDEVNFKYFMNNSISELKQILGYDADLDIPFDFEKAIEIRRDLGYSSRLRQDAIRFILKKSNSTAQKDRKISGVCHYLCNVLAWSEMRHFKVIKESLVKPKSLILLHPRIARQVEAFTKACESVQSHICPQFFMFLAPVSDVIQARPSRFRTLIAIAQELERKGNNCPIPVKGADWKVVQDLVKLHRDTYGCNSS</sequence>
<feature type="transmembrane region" description="Helical" evidence="1">
    <location>
        <begin position="122"/>
        <end position="139"/>
    </location>
</feature>
<accession>A0AAV0YVY3</accession>
<keyword evidence="1" id="KW-0812">Transmembrane</keyword>
<organism evidence="2 3">
    <name type="scientific">Vicia faba</name>
    <name type="common">Broad bean</name>
    <name type="synonym">Faba vulgaris</name>
    <dbReference type="NCBI Taxonomy" id="3906"/>
    <lineage>
        <taxon>Eukaryota</taxon>
        <taxon>Viridiplantae</taxon>
        <taxon>Streptophyta</taxon>
        <taxon>Embryophyta</taxon>
        <taxon>Tracheophyta</taxon>
        <taxon>Spermatophyta</taxon>
        <taxon>Magnoliopsida</taxon>
        <taxon>eudicotyledons</taxon>
        <taxon>Gunneridae</taxon>
        <taxon>Pentapetalae</taxon>
        <taxon>rosids</taxon>
        <taxon>fabids</taxon>
        <taxon>Fabales</taxon>
        <taxon>Fabaceae</taxon>
        <taxon>Papilionoideae</taxon>
        <taxon>50 kb inversion clade</taxon>
        <taxon>NPAAA clade</taxon>
        <taxon>Hologalegina</taxon>
        <taxon>IRL clade</taxon>
        <taxon>Fabeae</taxon>
        <taxon>Vicia</taxon>
    </lineage>
</organism>
<keyword evidence="1" id="KW-1133">Transmembrane helix</keyword>
<protein>
    <submittedName>
        <fullName evidence="2">Uncharacterized protein</fullName>
    </submittedName>
</protein>
<proteinExistence type="predicted"/>
<evidence type="ECO:0000313" key="3">
    <source>
        <dbReference type="Proteomes" id="UP001157006"/>
    </source>
</evidence>